<gene>
    <name evidence="1" type="ORF">NOO_LOCUS11914</name>
</gene>
<reference evidence="1 2" key="1">
    <citation type="submission" date="2018-08" db="EMBL/GenBank/DDBJ databases">
        <authorList>
            <person name="Laetsch R D."/>
            <person name="Stevens L."/>
            <person name="Kumar S."/>
            <person name="Blaxter L. M."/>
        </authorList>
    </citation>
    <scope>NUCLEOTIDE SEQUENCE [LARGE SCALE GENOMIC DNA]</scope>
</reference>
<proteinExistence type="predicted"/>
<accession>A0A3P7K875</accession>
<organism evidence="1 2">
    <name type="scientific">Onchocerca ochengi</name>
    <name type="common">Filarial nematode worm</name>
    <dbReference type="NCBI Taxonomy" id="42157"/>
    <lineage>
        <taxon>Eukaryota</taxon>
        <taxon>Metazoa</taxon>
        <taxon>Ecdysozoa</taxon>
        <taxon>Nematoda</taxon>
        <taxon>Chromadorea</taxon>
        <taxon>Rhabditida</taxon>
        <taxon>Spirurina</taxon>
        <taxon>Spiruromorpha</taxon>
        <taxon>Filarioidea</taxon>
        <taxon>Onchocercidae</taxon>
        <taxon>Onchocerca</taxon>
    </lineage>
</organism>
<feature type="non-terminal residue" evidence="1">
    <location>
        <position position="1"/>
    </location>
</feature>
<keyword evidence="2" id="KW-1185">Reference proteome</keyword>
<dbReference type="EMBL" id="UYRW01009099">
    <property type="protein sequence ID" value="VDM97459.1"/>
    <property type="molecule type" value="Genomic_DNA"/>
</dbReference>
<dbReference type="AlphaFoldDB" id="A0A3P7K875"/>
<dbReference type="Proteomes" id="UP000271087">
    <property type="component" value="Unassembled WGS sequence"/>
</dbReference>
<protein>
    <submittedName>
        <fullName evidence="1">Uncharacterized protein</fullName>
    </submittedName>
</protein>
<name>A0A3P7K875_ONCOC</name>
<sequence length="31" mass="3507">YKDQKIPETVPHLQGQAVTRRGQKFLAPVNS</sequence>
<evidence type="ECO:0000313" key="2">
    <source>
        <dbReference type="Proteomes" id="UP000271087"/>
    </source>
</evidence>
<evidence type="ECO:0000313" key="1">
    <source>
        <dbReference type="EMBL" id="VDM97459.1"/>
    </source>
</evidence>